<keyword evidence="2" id="KW-1185">Reference proteome</keyword>
<name>A0ACC6FPK2_9HELI</name>
<dbReference type="Proteomes" id="UP001173802">
    <property type="component" value="Unassembled WGS sequence"/>
</dbReference>
<organism evidence="1 2">
    <name type="scientific">Helicobacter zhangjianzhongii</name>
    <dbReference type="NCBI Taxonomy" id="2974574"/>
    <lineage>
        <taxon>Bacteria</taxon>
        <taxon>Pseudomonadati</taxon>
        <taxon>Campylobacterota</taxon>
        <taxon>Epsilonproteobacteria</taxon>
        <taxon>Campylobacterales</taxon>
        <taxon>Helicobacteraceae</taxon>
        <taxon>Helicobacter</taxon>
    </lineage>
</organism>
<dbReference type="EMBL" id="JANURN010000001">
    <property type="protein sequence ID" value="MDL0081127.1"/>
    <property type="molecule type" value="Genomic_DNA"/>
</dbReference>
<proteinExistence type="predicted"/>
<reference evidence="1 2" key="1">
    <citation type="journal article" date="2023" name="Microorganisms">
        <title>Isolation and Genomic Characteristics of Cat-Borne Campylobacter felis sp. nov. and Sheep-Borne Campylobacter ovis sp. nov.</title>
        <authorList>
            <person name="Wang H."/>
            <person name="Li Y."/>
            <person name="Gu Y."/>
            <person name="Zhou G."/>
            <person name="Chen X."/>
            <person name="Zhang X."/>
            <person name="Shao Z."/>
            <person name="Zhang J."/>
            <person name="Zhang M."/>
        </authorList>
    </citation>
    <scope>NUCLEOTIDE SEQUENCE [LARGE SCALE GENOMIC DNA]</scope>
    <source>
        <strain evidence="1 2">XJK30-2</strain>
    </source>
</reference>
<sequence>MHIYTFFIACVLASISGAFMLALMDSNHNWGGDFSQYIAQAQALINGTIPTQIANNTLMMHYSDGVYGPNVYPWGYPLLLAPVLALFGENLLALKCVNIAFFMLFIFCFYAYVARRFSTQASIALSLAFALNPMLLNFASNNILSDISYMCISFVAVVGLRAFVAPLEQASKLAASPMATNTFNMSNISLGGGRSDLGIFVLGILGGILALAAYLIRSNGIAVLATLCALHLYFIARIHTIPRIRILPIRLVALNALPYVVFVLGILLVRYTLDSSGGEGHIAVLLESISLKTIVRNALYYAGVFCDFFALPNPLALLAPSLLESKYAFLLPNPLGLLAWGVCVYFLFLGLRECYKRDMFAALFVGISLGILIIWPALQGIRFVFCVLPFFAIWIASGVLRVYAKHPKLIIVMCALLLGYFVLKDSYHLASKHNTLPRAILAIKPPNPYPQAFDLESKQVYAFITTHTSPSDTIVFFKPRVLYLATNRLSYSTSKLERLDKAQYLLESSFAPLFDEKQLAHLPIVYASEHFTLYNLQ</sequence>
<evidence type="ECO:0000313" key="1">
    <source>
        <dbReference type="EMBL" id="MDL0081127.1"/>
    </source>
</evidence>
<evidence type="ECO:0000313" key="2">
    <source>
        <dbReference type="Proteomes" id="UP001173802"/>
    </source>
</evidence>
<comment type="caution">
    <text evidence="1">The sequence shown here is derived from an EMBL/GenBank/DDBJ whole genome shotgun (WGS) entry which is preliminary data.</text>
</comment>
<accession>A0ACC6FPK2</accession>
<protein>
    <submittedName>
        <fullName evidence="1">Uncharacterized protein</fullName>
    </submittedName>
</protein>
<gene>
    <name evidence="1" type="ORF">NYG90_00255</name>
</gene>